<name>A0AAV2H4H9_LYMST</name>
<dbReference type="Proteomes" id="UP001497497">
    <property type="component" value="Unassembled WGS sequence"/>
</dbReference>
<proteinExistence type="predicted"/>
<keyword evidence="5" id="KW-1185">Reference proteome</keyword>
<gene>
    <name evidence="4" type="ORF">GSLYS_00002756001</name>
</gene>
<evidence type="ECO:0000256" key="3">
    <source>
        <dbReference type="SAM" id="SignalP"/>
    </source>
</evidence>
<feature type="compositionally biased region" description="Polar residues" evidence="1">
    <location>
        <begin position="402"/>
        <end position="415"/>
    </location>
</feature>
<keyword evidence="3" id="KW-0732">Signal</keyword>
<protein>
    <submittedName>
        <fullName evidence="4">Uncharacterized protein</fullName>
    </submittedName>
</protein>
<feature type="region of interest" description="Disordered" evidence="1">
    <location>
        <begin position="402"/>
        <end position="438"/>
    </location>
</feature>
<evidence type="ECO:0000313" key="4">
    <source>
        <dbReference type="EMBL" id="CAL1528586.1"/>
    </source>
</evidence>
<feature type="chain" id="PRO_5043696414" evidence="3">
    <location>
        <begin position="20"/>
        <end position="553"/>
    </location>
</feature>
<accession>A0AAV2H4H9</accession>
<keyword evidence="2" id="KW-0472">Membrane</keyword>
<keyword evidence="2" id="KW-1133">Transmembrane helix</keyword>
<comment type="caution">
    <text evidence="4">The sequence shown here is derived from an EMBL/GenBank/DDBJ whole genome shotgun (WGS) entry which is preliminary data.</text>
</comment>
<evidence type="ECO:0000256" key="2">
    <source>
        <dbReference type="SAM" id="Phobius"/>
    </source>
</evidence>
<dbReference type="EMBL" id="CAXITT010000034">
    <property type="protein sequence ID" value="CAL1528586.1"/>
    <property type="molecule type" value="Genomic_DNA"/>
</dbReference>
<evidence type="ECO:0000256" key="1">
    <source>
        <dbReference type="SAM" id="MobiDB-lite"/>
    </source>
</evidence>
<sequence>MKNEICTLILAMIMCYTHAHSHSLKLNLTVNYHEDEDYDLYHLSVLFYKNSYLTRFKDCLCNKSSRKCNLDLSSMTHERFTVATVEGIEEEMTFSWLQDWYLNHYFCEFQKFYPQNVFCSRLKSEFKTVLLPNHFYTGTSNCDLTCVQISWKNALNVELSNNDMFVVNGGDLAPVCLSTTSTTVKATRATANVKSTSQKTTIKVSASPVQQSSHKDNTTNISEITTSVTKKLDSHIEDSNNTSIVVGVVMAVVVILAIVTGAVVVFYRRRQHTKSNNDANDHSRSGTETISIALKSVRNKIQSRLKFSKGDRKNMNGQRDEVELSHQMQGYSTIDYTNPQNLPEDNIGMGDQSNLNETNMQNYVNYLSDPFNGIYNNSLTDSEFACSVLEYSTIDLTPQNNGQLKGVDNNNTYSNCGKPPTSLKDQDPTKIMQDSSSPNYELATSINRSVSDNIRGKTETLASNPPVGEYSRLGEKSRDIKNPYNTLPDTDDSRTLALAHRRSRLEIEEPIASKSSDNALTKIFSCHNDYSEAVYDGKSRAEFGPSEYELATE</sequence>
<organism evidence="4 5">
    <name type="scientific">Lymnaea stagnalis</name>
    <name type="common">Great pond snail</name>
    <name type="synonym">Helix stagnalis</name>
    <dbReference type="NCBI Taxonomy" id="6523"/>
    <lineage>
        <taxon>Eukaryota</taxon>
        <taxon>Metazoa</taxon>
        <taxon>Spiralia</taxon>
        <taxon>Lophotrochozoa</taxon>
        <taxon>Mollusca</taxon>
        <taxon>Gastropoda</taxon>
        <taxon>Heterobranchia</taxon>
        <taxon>Euthyneura</taxon>
        <taxon>Panpulmonata</taxon>
        <taxon>Hygrophila</taxon>
        <taxon>Lymnaeoidea</taxon>
        <taxon>Lymnaeidae</taxon>
        <taxon>Lymnaea</taxon>
    </lineage>
</organism>
<dbReference type="AlphaFoldDB" id="A0AAV2H4H9"/>
<reference evidence="4 5" key="1">
    <citation type="submission" date="2024-04" db="EMBL/GenBank/DDBJ databases">
        <authorList>
            <consortium name="Genoscope - CEA"/>
            <person name="William W."/>
        </authorList>
    </citation>
    <scope>NUCLEOTIDE SEQUENCE [LARGE SCALE GENOMIC DNA]</scope>
</reference>
<feature type="signal peptide" evidence="3">
    <location>
        <begin position="1"/>
        <end position="19"/>
    </location>
</feature>
<evidence type="ECO:0000313" key="5">
    <source>
        <dbReference type="Proteomes" id="UP001497497"/>
    </source>
</evidence>
<feature type="transmembrane region" description="Helical" evidence="2">
    <location>
        <begin position="244"/>
        <end position="267"/>
    </location>
</feature>
<keyword evidence="2" id="KW-0812">Transmembrane</keyword>